<organism evidence="13 14">
    <name type="scientific">Megaselia scalaris</name>
    <name type="common">Humpbacked fly</name>
    <name type="synonym">Phora scalaris</name>
    <dbReference type="NCBI Taxonomy" id="36166"/>
    <lineage>
        <taxon>Eukaryota</taxon>
        <taxon>Metazoa</taxon>
        <taxon>Ecdysozoa</taxon>
        <taxon>Arthropoda</taxon>
        <taxon>Hexapoda</taxon>
        <taxon>Insecta</taxon>
        <taxon>Pterygota</taxon>
        <taxon>Neoptera</taxon>
        <taxon>Endopterygota</taxon>
        <taxon>Diptera</taxon>
        <taxon>Brachycera</taxon>
        <taxon>Muscomorpha</taxon>
        <taxon>Platypezoidea</taxon>
        <taxon>Phoridae</taxon>
        <taxon>Megaseliini</taxon>
        <taxon>Megaselia</taxon>
    </lineage>
</organism>
<keyword evidence="5 11" id="KW-0067">ATP-binding</keyword>
<dbReference type="EMBL" id="CAQQ02148765">
    <property type="status" value="NOT_ANNOTATED_CDS"/>
    <property type="molecule type" value="Genomic_DNA"/>
</dbReference>
<keyword evidence="14" id="KW-1185">Reference proteome</keyword>
<dbReference type="InterPro" id="IPR008909">
    <property type="entry name" value="DALR_anticod-bd"/>
</dbReference>
<comment type="catalytic activity">
    <reaction evidence="9">
        <text>tRNA(Arg) + L-arginine + ATP = L-arginyl-tRNA(Arg) + AMP + diphosphate</text>
        <dbReference type="Rhea" id="RHEA:20301"/>
        <dbReference type="Rhea" id="RHEA-COMP:9658"/>
        <dbReference type="Rhea" id="RHEA-COMP:9673"/>
        <dbReference type="ChEBI" id="CHEBI:30616"/>
        <dbReference type="ChEBI" id="CHEBI:32682"/>
        <dbReference type="ChEBI" id="CHEBI:33019"/>
        <dbReference type="ChEBI" id="CHEBI:78442"/>
        <dbReference type="ChEBI" id="CHEBI:78513"/>
        <dbReference type="ChEBI" id="CHEBI:456215"/>
        <dbReference type="EC" id="6.1.1.19"/>
    </reaction>
</comment>
<evidence type="ECO:0000256" key="2">
    <source>
        <dbReference type="ARBA" id="ARBA00012837"/>
    </source>
</evidence>
<evidence type="ECO:0000256" key="9">
    <source>
        <dbReference type="ARBA" id="ARBA00049339"/>
    </source>
</evidence>
<name>T1GJJ1_MEGSC</name>
<dbReference type="GO" id="GO:0004814">
    <property type="term" value="F:arginine-tRNA ligase activity"/>
    <property type="evidence" value="ECO:0007669"/>
    <property type="project" value="UniProtKB-EC"/>
</dbReference>
<dbReference type="GO" id="GO:0005524">
    <property type="term" value="F:ATP binding"/>
    <property type="evidence" value="ECO:0007669"/>
    <property type="project" value="UniProtKB-KW"/>
</dbReference>
<dbReference type="Gene3D" id="3.40.50.620">
    <property type="entry name" value="HUPs"/>
    <property type="match status" value="1"/>
</dbReference>
<evidence type="ECO:0000256" key="3">
    <source>
        <dbReference type="ARBA" id="ARBA00022598"/>
    </source>
</evidence>
<evidence type="ECO:0000256" key="8">
    <source>
        <dbReference type="ARBA" id="ARBA00039495"/>
    </source>
</evidence>
<evidence type="ECO:0000256" key="4">
    <source>
        <dbReference type="ARBA" id="ARBA00022741"/>
    </source>
</evidence>
<dbReference type="EnsemblMetazoa" id="MESCA003640-RA">
    <property type="protein sequence ID" value="MESCA003640-PA"/>
    <property type="gene ID" value="MESCA003640"/>
</dbReference>
<evidence type="ECO:0000313" key="13">
    <source>
        <dbReference type="EnsemblMetazoa" id="MESCA003640-PA"/>
    </source>
</evidence>
<reference evidence="14" key="1">
    <citation type="submission" date="2013-02" db="EMBL/GenBank/DDBJ databases">
        <authorList>
            <person name="Hughes D."/>
        </authorList>
    </citation>
    <scope>NUCLEOTIDE SEQUENCE</scope>
    <source>
        <strain>Durham</strain>
        <strain evidence="14">NC isolate 2 -- Noor lab</strain>
    </source>
</reference>
<dbReference type="InterPro" id="IPR014729">
    <property type="entry name" value="Rossmann-like_a/b/a_fold"/>
</dbReference>
<keyword evidence="7 11" id="KW-0030">Aminoacyl-tRNA synthetase</keyword>
<evidence type="ECO:0000259" key="12">
    <source>
        <dbReference type="SMART" id="SM00836"/>
    </source>
</evidence>
<protein>
    <recommendedName>
        <fullName evidence="8">Probable arginine--tRNA ligase, mitochondrial</fullName>
        <ecNumber evidence="2">6.1.1.19</ecNumber>
    </recommendedName>
</protein>
<sequence length="183" mass="21137">MSLQIQLPPKAIAEKARAVFRDLEDNKDSSYRKRWETFRHFTLEELQNTYERLGVNSSEYHWESQYSQKDIQDTIDFLNKCQLLKDENDGRKVVEIGDRRVPIVKSDGFKEVLEGCIDGLGAFNVVNYLFGLSNATSRALKVLNVKNDKCPDTQAERYVLFKRAKEVLSDGMKVLGLKPLDRM</sequence>
<dbReference type="GO" id="GO:0005739">
    <property type="term" value="C:mitochondrion"/>
    <property type="evidence" value="ECO:0007669"/>
    <property type="project" value="TreeGrafter"/>
</dbReference>
<dbReference type="EC" id="6.1.1.19" evidence="2"/>
<dbReference type="SMART" id="SM00836">
    <property type="entry name" value="DALR_1"/>
    <property type="match status" value="1"/>
</dbReference>
<dbReference type="PANTHER" id="PTHR11956">
    <property type="entry name" value="ARGINYL-TRNA SYNTHETASE"/>
    <property type="match status" value="1"/>
</dbReference>
<reference evidence="13" key="2">
    <citation type="submission" date="2015-06" db="UniProtKB">
        <authorList>
            <consortium name="EnsemblMetazoa"/>
        </authorList>
    </citation>
    <scope>IDENTIFICATION</scope>
</reference>
<dbReference type="GO" id="GO:0006420">
    <property type="term" value="P:arginyl-tRNA aminoacylation"/>
    <property type="evidence" value="ECO:0007669"/>
    <property type="project" value="InterPro"/>
</dbReference>
<keyword evidence="4 11" id="KW-0547">Nucleotide-binding</keyword>
<dbReference type="STRING" id="36166.T1GJJ1"/>
<dbReference type="GO" id="GO:0032543">
    <property type="term" value="P:mitochondrial translation"/>
    <property type="evidence" value="ECO:0007669"/>
    <property type="project" value="TreeGrafter"/>
</dbReference>
<evidence type="ECO:0000256" key="5">
    <source>
        <dbReference type="ARBA" id="ARBA00022840"/>
    </source>
</evidence>
<dbReference type="SUPFAM" id="SSF47323">
    <property type="entry name" value="Anticodon-binding domain of a subclass of class I aminoacyl-tRNA synthetases"/>
    <property type="match status" value="1"/>
</dbReference>
<evidence type="ECO:0000256" key="11">
    <source>
        <dbReference type="RuleBase" id="RU363038"/>
    </source>
</evidence>
<dbReference type="Proteomes" id="UP000015102">
    <property type="component" value="Unassembled WGS sequence"/>
</dbReference>
<comment type="function">
    <text evidence="10">Catalyzes the attachment of arginine to tRNA(Arg) in a two-step reaction: arginine is first activated by ATP to form Arg-AMP and then transferred to the acceptor end of tRNA(Arg).</text>
</comment>
<dbReference type="AlphaFoldDB" id="T1GJJ1"/>
<dbReference type="InterPro" id="IPR035684">
    <property type="entry name" value="ArgRS_core"/>
</dbReference>
<dbReference type="HOGENOM" id="CLU_1476791_0_0_1"/>
<dbReference type="PANTHER" id="PTHR11956:SF11">
    <property type="entry name" value="ARGININE--TRNA LIGASE, MITOCHONDRIAL-RELATED"/>
    <property type="match status" value="1"/>
</dbReference>
<evidence type="ECO:0000256" key="10">
    <source>
        <dbReference type="ARBA" id="ARBA00049595"/>
    </source>
</evidence>
<proteinExistence type="inferred from homology"/>
<dbReference type="SUPFAM" id="SSF52374">
    <property type="entry name" value="Nucleotidylyl transferase"/>
    <property type="match status" value="1"/>
</dbReference>
<feature type="domain" description="DALR anticodon binding" evidence="12">
    <location>
        <begin position="78"/>
        <end position="183"/>
    </location>
</feature>
<evidence type="ECO:0000256" key="1">
    <source>
        <dbReference type="ARBA" id="ARBA00005594"/>
    </source>
</evidence>
<dbReference type="InterPro" id="IPR001278">
    <property type="entry name" value="Arg-tRNA-ligase"/>
</dbReference>
<evidence type="ECO:0000313" key="14">
    <source>
        <dbReference type="Proteomes" id="UP000015102"/>
    </source>
</evidence>
<evidence type="ECO:0000256" key="6">
    <source>
        <dbReference type="ARBA" id="ARBA00022917"/>
    </source>
</evidence>
<accession>T1GJJ1</accession>
<keyword evidence="6 11" id="KW-0648">Protein biosynthesis</keyword>
<dbReference type="Pfam" id="PF00750">
    <property type="entry name" value="tRNA-synt_1d"/>
    <property type="match status" value="1"/>
</dbReference>
<keyword evidence="3 11" id="KW-0436">Ligase</keyword>
<comment type="similarity">
    <text evidence="1 11">Belongs to the class-I aminoacyl-tRNA synthetase family.</text>
</comment>
<dbReference type="InterPro" id="IPR009080">
    <property type="entry name" value="tRNAsynth_Ia_anticodon-bd"/>
</dbReference>
<evidence type="ECO:0000256" key="7">
    <source>
        <dbReference type="ARBA" id="ARBA00023146"/>
    </source>
</evidence>